<dbReference type="AlphaFoldDB" id="A0A919IPN4"/>
<evidence type="ECO:0000256" key="4">
    <source>
        <dbReference type="ARBA" id="ARBA00012381"/>
    </source>
</evidence>
<dbReference type="Pfam" id="PF09296">
    <property type="entry name" value="NUDIX-like"/>
    <property type="match status" value="1"/>
</dbReference>
<dbReference type="PANTHER" id="PTHR42904:SF6">
    <property type="entry name" value="NAD-CAPPED RNA HYDROLASE NUDT12"/>
    <property type="match status" value="1"/>
</dbReference>
<keyword evidence="12" id="KW-1185">Reference proteome</keyword>
<dbReference type="GO" id="GO:0046872">
    <property type="term" value="F:metal ion binding"/>
    <property type="evidence" value="ECO:0007669"/>
    <property type="project" value="UniProtKB-KW"/>
</dbReference>
<keyword evidence="8" id="KW-0520">NAD</keyword>
<dbReference type="InterPro" id="IPR050241">
    <property type="entry name" value="NAD-cap_RNA_hydrolase_NudC"/>
</dbReference>
<evidence type="ECO:0000313" key="12">
    <source>
        <dbReference type="Proteomes" id="UP000619479"/>
    </source>
</evidence>
<dbReference type="CDD" id="cd03429">
    <property type="entry name" value="NUDIX_NADH_pyrophosphatase_Nudt13"/>
    <property type="match status" value="1"/>
</dbReference>
<keyword evidence="5" id="KW-0479">Metal-binding</keyword>
<evidence type="ECO:0000256" key="2">
    <source>
        <dbReference type="ARBA" id="ARBA00001947"/>
    </source>
</evidence>
<evidence type="ECO:0000256" key="3">
    <source>
        <dbReference type="ARBA" id="ARBA00009595"/>
    </source>
</evidence>
<dbReference type="InterPro" id="IPR049734">
    <property type="entry name" value="NudC-like_C"/>
</dbReference>
<dbReference type="Pfam" id="PF09297">
    <property type="entry name" value="Zn_ribbon_NUD"/>
    <property type="match status" value="1"/>
</dbReference>
<gene>
    <name evidence="11" type="ORF">Acy02nite_77200</name>
</gene>
<name>A0A919IPN4_9ACTN</name>
<dbReference type="Proteomes" id="UP000619479">
    <property type="component" value="Unassembled WGS sequence"/>
</dbReference>
<comment type="caution">
    <text evidence="11">The sequence shown here is derived from an EMBL/GenBank/DDBJ whole genome shotgun (WGS) entry which is preliminary data.</text>
</comment>
<proteinExistence type="inferred from homology"/>
<evidence type="ECO:0000256" key="1">
    <source>
        <dbReference type="ARBA" id="ARBA00001946"/>
    </source>
</evidence>
<dbReference type="GO" id="GO:0019677">
    <property type="term" value="P:NAD+ catabolic process"/>
    <property type="evidence" value="ECO:0007669"/>
    <property type="project" value="TreeGrafter"/>
</dbReference>
<accession>A0A919IPN4</accession>
<dbReference type="Gene3D" id="3.90.79.20">
    <property type="match status" value="1"/>
</dbReference>
<dbReference type="NCBIfam" id="NF001299">
    <property type="entry name" value="PRK00241.1"/>
    <property type="match status" value="1"/>
</dbReference>
<dbReference type="GO" id="GO:0005829">
    <property type="term" value="C:cytosol"/>
    <property type="evidence" value="ECO:0007669"/>
    <property type="project" value="TreeGrafter"/>
</dbReference>
<reference evidence="11" key="1">
    <citation type="submission" date="2021-01" db="EMBL/GenBank/DDBJ databases">
        <title>Whole genome shotgun sequence of Actinoplanes cyaneus NBRC 14990.</title>
        <authorList>
            <person name="Komaki H."/>
            <person name="Tamura T."/>
        </authorList>
    </citation>
    <scope>NUCLEOTIDE SEQUENCE</scope>
    <source>
        <strain evidence="11">NBRC 14990</strain>
    </source>
</reference>
<dbReference type="GO" id="GO:0006742">
    <property type="term" value="P:NADP+ catabolic process"/>
    <property type="evidence" value="ECO:0007669"/>
    <property type="project" value="TreeGrafter"/>
</dbReference>
<protein>
    <recommendedName>
        <fullName evidence="4">NAD(+) diphosphatase</fullName>
        <ecNumber evidence="4">3.6.1.22</ecNumber>
    </recommendedName>
</protein>
<comment type="cofactor">
    <cofactor evidence="1">
        <name>Mg(2+)</name>
        <dbReference type="ChEBI" id="CHEBI:18420"/>
    </cofactor>
</comment>
<dbReference type="InterPro" id="IPR020084">
    <property type="entry name" value="NUDIX_hydrolase_CS"/>
</dbReference>
<keyword evidence="7" id="KW-0460">Magnesium</keyword>
<evidence type="ECO:0000256" key="6">
    <source>
        <dbReference type="ARBA" id="ARBA00022801"/>
    </source>
</evidence>
<dbReference type="EC" id="3.6.1.22" evidence="4"/>
<dbReference type="InterPro" id="IPR015376">
    <property type="entry name" value="Znr_NADH_PPase"/>
</dbReference>
<dbReference type="GO" id="GO:0035529">
    <property type="term" value="F:NADH pyrophosphatase activity"/>
    <property type="evidence" value="ECO:0007669"/>
    <property type="project" value="TreeGrafter"/>
</dbReference>
<dbReference type="Gene3D" id="3.90.79.10">
    <property type="entry name" value="Nucleoside Triphosphate Pyrophosphohydrolase"/>
    <property type="match status" value="1"/>
</dbReference>
<dbReference type="InterPro" id="IPR015797">
    <property type="entry name" value="NUDIX_hydrolase-like_dom_sf"/>
</dbReference>
<organism evidence="11 12">
    <name type="scientific">Actinoplanes cyaneus</name>
    <dbReference type="NCBI Taxonomy" id="52696"/>
    <lineage>
        <taxon>Bacteria</taxon>
        <taxon>Bacillati</taxon>
        <taxon>Actinomycetota</taxon>
        <taxon>Actinomycetes</taxon>
        <taxon>Micromonosporales</taxon>
        <taxon>Micromonosporaceae</taxon>
        <taxon>Actinoplanes</taxon>
    </lineage>
</organism>
<dbReference type="PANTHER" id="PTHR42904">
    <property type="entry name" value="NUDIX HYDROLASE, NUDC SUBFAMILY"/>
    <property type="match status" value="1"/>
</dbReference>
<dbReference type="PROSITE" id="PS51462">
    <property type="entry name" value="NUDIX"/>
    <property type="match status" value="1"/>
</dbReference>
<evidence type="ECO:0000256" key="5">
    <source>
        <dbReference type="ARBA" id="ARBA00022723"/>
    </source>
</evidence>
<dbReference type="SUPFAM" id="SSF55811">
    <property type="entry name" value="Nudix"/>
    <property type="match status" value="1"/>
</dbReference>
<dbReference type="RefSeq" id="WP_203752781.1">
    <property type="nucleotide sequence ID" value="NZ_BAAAUC010000024.1"/>
</dbReference>
<dbReference type="EMBL" id="BOMH01000068">
    <property type="protein sequence ID" value="GID69839.1"/>
    <property type="molecule type" value="Genomic_DNA"/>
</dbReference>
<evidence type="ECO:0000313" key="11">
    <source>
        <dbReference type="EMBL" id="GID69839.1"/>
    </source>
</evidence>
<evidence type="ECO:0000256" key="7">
    <source>
        <dbReference type="ARBA" id="ARBA00022842"/>
    </source>
</evidence>
<dbReference type="InterPro" id="IPR015375">
    <property type="entry name" value="NADH_PPase-like_N"/>
</dbReference>
<comment type="cofactor">
    <cofactor evidence="2">
        <name>Zn(2+)</name>
        <dbReference type="ChEBI" id="CHEBI:29105"/>
    </cofactor>
</comment>
<keyword evidence="6" id="KW-0378">Hydrolase</keyword>
<evidence type="ECO:0000256" key="9">
    <source>
        <dbReference type="ARBA" id="ARBA00023679"/>
    </source>
</evidence>
<sequence>METVDVAVAGTPPPYAGGWLDRASTQRTDPAWLARLRDRPDTRVVPIWQDDCVVHGDPPRAVVATGTTARRLLDDTAEAVFLGLDGDAGVFAVDLSDLDRSAAVALAGGDGIASVRTVYTEHTPAAAATLGYARGLLHWTRNQRYCGRCGAAAEPRDGGHVRACQGCGRLLFPRIEPAVLMLVESATEPRRCLLARHRASVLGQYSTLAGFVETGESLEDAVRREVAEEVGLTVGAVTYAGSQPWPFPAGLMVAFRATATGDTPTVDADEILDARWFTRAELAGKAAAGDLGRVDSIDRILLRSWLDHA</sequence>
<dbReference type="PROSITE" id="PS00893">
    <property type="entry name" value="NUDIX_BOX"/>
    <property type="match status" value="1"/>
</dbReference>
<comment type="catalytic activity">
    <reaction evidence="9">
        <text>a 5'-end NAD(+)-phospho-ribonucleoside in mRNA + H2O = a 5'-end phospho-adenosine-phospho-ribonucleoside in mRNA + beta-nicotinamide D-ribonucleotide + 2 H(+)</text>
        <dbReference type="Rhea" id="RHEA:60876"/>
        <dbReference type="Rhea" id="RHEA-COMP:15698"/>
        <dbReference type="Rhea" id="RHEA-COMP:15719"/>
        <dbReference type="ChEBI" id="CHEBI:14649"/>
        <dbReference type="ChEBI" id="CHEBI:15377"/>
        <dbReference type="ChEBI" id="CHEBI:15378"/>
        <dbReference type="ChEBI" id="CHEBI:144029"/>
        <dbReference type="ChEBI" id="CHEBI:144051"/>
    </reaction>
    <physiologicalReaction direction="left-to-right" evidence="9">
        <dbReference type="Rhea" id="RHEA:60877"/>
    </physiologicalReaction>
</comment>
<evidence type="ECO:0000256" key="8">
    <source>
        <dbReference type="ARBA" id="ARBA00023027"/>
    </source>
</evidence>
<feature type="domain" description="Nudix hydrolase" evidence="10">
    <location>
        <begin position="173"/>
        <end position="307"/>
    </location>
</feature>
<dbReference type="InterPro" id="IPR000086">
    <property type="entry name" value="NUDIX_hydrolase_dom"/>
</dbReference>
<evidence type="ECO:0000259" key="10">
    <source>
        <dbReference type="PROSITE" id="PS51462"/>
    </source>
</evidence>
<dbReference type="Pfam" id="PF00293">
    <property type="entry name" value="NUDIX"/>
    <property type="match status" value="1"/>
</dbReference>
<comment type="similarity">
    <text evidence="3">Belongs to the Nudix hydrolase family. NudC subfamily.</text>
</comment>